<evidence type="ECO:0000256" key="1">
    <source>
        <dbReference type="SAM" id="Phobius"/>
    </source>
</evidence>
<feature type="transmembrane region" description="Helical" evidence="1">
    <location>
        <begin position="131"/>
        <end position="151"/>
    </location>
</feature>
<comment type="caution">
    <text evidence="2">The sequence shown here is derived from an EMBL/GenBank/DDBJ whole genome shotgun (WGS) entry which is preliminary data.</text>
</comment>
<sequence length="438" mass="50363">MIKKILVIGLFTGLAHLLSFYGVSFIVKMNADKIFVSKIAEIESAIALMLSIMSFGLQQVATRDIAIKDNWRKVLILTQKNRLSMSLFLVSLGLFLYMFTNDTYYFIFFLAPFLALNVDYALYGRGFSVQASFLSLIKVGIPAVVLIILGLTRVFSFKIYIIATIVSWLIIGFFSNKILNVLMLLKPRLGFIKSYLKRIKIGFTDIAITTLKLGILTLAKPLYEETIIANAFVVLKIYVLVKGIQRVIFQAFYKDLVDEKKAFLIDKMGFVLGFIFFSITFFYPNEIITFLFTDDYISSKHLFTMIGFTMLISSISISVSPRMLLLKRDKGYINSYLYALIGALIFLLIVSKTSFYFYGIIGAILFGETILNLLFFFFSKGDIFTYERLWFLMELGLLFIIFALIYFNFETQVSLLLNTICFVLYGIYFMIRHKKQFL</sequence>
<organism evidence="2 3">
    <name type="scientific">Pontimicrobium aquaticum</name>
    <dbReference type="NCBI Taxonomy" id="2565367"/>
    <lineage>
        <taxon>Bacteria</taxon>
        <taxon>Pseudomonadati</taxon>
        <taxon>Bacteroidota</taxon>
        <taxon>Flavobacteriia</taxon>
        <taxon>Flavobacteriales</taxon>
        <taxon>Flavobacteriaceae</taxon>
        <taxon>Pontimicrobium</taxon>
    </lineage>
</organism>
<feature type="transmembrane region" description="Helical" evidence="1">
    <location>
        <begin position="82"/>
        <end position="99"/>
    </location>
</feature>
<feature type="transmembrane region" description="Helical" evidence="1">
    <location>
        <begin position="105"/>
        <end position="124"/>
    </location>
</feature>
<feature type="transmembrane region" description="Helical" evidence="1">
    <location>
        <begin position="199"/>
        <end position="219"/>
    </location>
</feature>
<feature type="transmembrane region" description="Helical" evidence="1">
    <location>
        <begin position="355"/>
        <end position="377"/>
    </location>
</feature>
<dbReference type="Proteomes" id="UP000307657">
    <property type="component" value="Unassembled WGS sequence"/>
</dbReference>
<feature type="transmembrane region" description="Helical" evidence="1">
    <location>
        <begin position="262"/>
        <end position="282"/>
    </location>
</feature>
<feature type="transmembrane region" description="Helical" evidence="1">
    <location>
        <begin position="331"/>
        <end position="349"/>
    </location>
</feature>
<dbReference type="RefSeq" id="WP_136843905.1">
    <property type="nucleotide sequence ID" value="NZ_SUPL01000005.1"/>
</dbReference>
<keyword evidence="1" id="KW-0812">Transmembrane</keyword>
<evidence type="ECO:0008006" key="4">
    <source>
        <dbReference type="Google" id="ProtNLM"/>
    </source>
</evidence>
<dbReference type="EMBL" id="SUPL01000005">
    <property type="protein sequence ID" value="TJY34769.1"/>
    <property type="molecule type" value="Genomic_DNA"/>
</dbReference>
<keyword evidence="1" id="KW-0472">Membrane</keyword>
<keyword evidence="3" id="KW-1185">Reference proteome</keyword>
<dbReference type="OrthoDB" id="1412193at2"/>
<dbReference type="AlphaFoldDB" id="A0A4V5LQL1"/>
<feature type="transmembrane region" description="Helical" evidence="1">
    <location>
        <begin position="225"/>
        <end position="241"/>
    </location>
</feature>
<reference evidence="2 3" key="1">
    <citation type="submission" date="2019-04" db="EMBL/GenBank/DDBJ databases">
        <title>Lacinutrix sp. nov., isolated from marine water.</title>
        <authorList>
            <person name="Kim W."/>
        </authorList>
    </citation>
    <scope>NUCLEOTIDE SEQUENCE [LARGE SCALE GENOMIC DNA]</scope>
    <source>
        <strain evidence="2 3">CAU 1491</strain>
    </source>
</reference>
<feature type="transmembrane region" description="Helical" evidence="1">
    <location>
        <begin position="389"/>
        <end position="407"/>
    </location>
</feature>
<keyword evidence="1" id="KW-1133">Transmembrane helix</keyword>
<protein>
    <recommendedName>
        <fullName evidence="4">Polysaccharide biosynthesis protein</fullName>
    </recommendedName>
</protein>
<feature type="transmembrane region" description="Helical" evidence="1">
    <location>
        <begin position="39"/>
        <end position="61"/>
    </location>
</feature>
<feature type="transmembrane region" description="Helical" evidence="1">
    <location>
        <begin position="7"/>
        <end position="27"/>
    </location>
</feature>
<feature type="transmembrane region" description="Helical" evidence="1">
    <location>
        <begin position="413"/>
        <end position="431"/>
    </location>
</feature>
<accession>A0A4V5LQL1</accession>
<name>A0A4V5LQL1_9FLAO</name>
<evidence type="ECO:0000313" key="3">
    <source>
        <dbReference type="Proteomes" id="UP000307657"/>
    </source>
</evidence>
<gene>
    <name evidence="2" type="ORF">E5167_10705</name>
</gene>
<evidence type="ECO:0000313" key="2">
    <source>
        <dbReference type="EMBL" id="TJY34769.1"/>
    </source>
</evidence>
<proteinExistence type="predicted"/>
<feature type="transmembrane region" description="Helical" evidence="1">
    <location>
        <begin position="302"/>
        <end position="319"/>
    </location>
</feature>
<feature type="transmembrane region" description="Helical" evidence="1">
    <location>
        <begin position="157"/>
        <end position="179"/>
    </location>
</feature>